<gene>
    <name evidence="3" type="ORF">NM961_16375</name>
</gene>
<evidence type="ECO:0000313" key="3">
    <source>
        <dbReference type="EMBL" id="MCQ4166295.1"/>
    </source>
</evidence>
<evidence type="ECO:0000259" key="2">
    <source>
        <dbReference type="Pfam" id="PF20432"/>
    </source>
</evidence>
<dbReference type="Proteomes" id="UP001165498">
    <property type="component" value="Unassembled WGS sequence"/>
</dbReference>
<evidence type="ECO:0000259" key="1">
    <source>
        <dbReference type="Pfam" id="PF09722"/>
    </source>
</evidence>
<keyword evidence="4" id="KW-1185">Reference proteome</keyword>
<dbReference type="InterPro" id="IPR024467">
    <property type="entry name" value="Xre/MbcA/ParS-like_toxin-bd"/>
</dbReference>
<feature type="domain" description="Antitoxin Xre-like helix-turn-helix" evidence="2">
    <location>
        <begin position="31"/>
        <end position="90"/>
    </location>
</feature>
<organism evidence="3 4">
    <name type="scientific">Tahibacter harae</name>
    <dbReference type="NCBI Taxonomy" id="2963937"/>
    <lineage>
        <taxon>Bacteria</taxon>
        <taxon>Pseudomonadati</taxon>
        <taxon>Pseudomonadota</taxon>
        <taxon>Gammaproteobacteria</taxon>
        <taxon>Lysobacterales</taxon>
        <taxon>Rhodanobacteraceae</taxon>
        <taxon>Tahibacter</taxon>
    </lineage>
</organism>
<dbReference type="Pfam" id="PF09722">
    <property type="entry name" value="Xre_MbcA_ParS_C"/>
    <property type="match status" value="1"/>
</dbReference>
<dbReference type="NCBIfam" id="TIGR02293">
    <property type="entry name" value="TAS_TIGR02293"/>
    <property type="match status" value="1"/>
</dbReference>
<comment type="caution">
    <text evidence="3">The sequence shown here is derived from an EMBL/GenBank/DDBJ whole genome shotgun (WGS) entry which is preliminary data.</text>
</comment>
<dbReference type="InterPro" id="IPR011979">
    <property type="entry name" value="Antitox_Xre"/>
</dbReference>
<feature type="domain" description="Antitoxin Xre/MbcA/ParS-like toxin-binding" evidence="1">
    <location>
        <begin position="96"/>
        <end position="145"/>
    </location>
</feature>
<evidence type="ECO:0000313" key="4">
    <source>
        <dbReference type="Proteomes" id="UP001165498"/>
    </source>
</evidence>
<dbReference type="Pfam" id="PF20432">
    <property type="entry name" value="Xre-like-HTH"/>
    <property type="match status" value="1"/>
</dbReference>
<protein>
    <submittedName>
        <fullName evidence="3">DUF2384 domain-containing protein</fullName>
    </submittedName>
</protein>
<dbReference type="RefSeq" id="WP_255915484.1">
    <property type="nucleotide sequence ID" value="NZ_JANFQO010000015.1"/>
</dbReference>
<accession>A0ABT1QVI4</accession>
<sequence>MNAVAEDVSRFLQANRGSARFRVPATALQFDALLRKGLALSVADAAASTLGVTRERLARLIRISPSTLERRFKEKADLTGAEADALYRIIGLLGVAQRVLADDANVKSWMARPQPGLDGRIPLDLIDNAAGTEAVILLLEQIYHGLVP</sequence>
<name>A0ABT1QVI4_9GAMM</name>
<proteinExistence type="predicted"/>
<dbReference type="InterPro" id="IPR046847">
    <property type="entry name" value="Xre-like_HTH"/>
</dbReference>
<reference evidence="3" key="1">
    <citation type="submission" date="2022-07" db="EMBL/GenBank/DDBJ databases">
        <title>Tahibacter sp., a new gammaproteobacterium isolated from the silt sample collected at pig farm.</title>
        <authorList>
            <person name="Chen H."/>
        </authorList>
    </citation>
    <scope>NUCLEOTIDE SEQUENCE</scope>
    <source>
        <strain evidence="3">P2K</strain>
    </source>
</reference>
<dbReference type="EMBL" id="JANFQO010000015">
    <property type="protein sequence ID" value="MCQ4166295.1"/>
    <property type="molecule type" value="Genomic_DNA"/>
</dbReference>